<accession>A0ABV3WSX3</accession>
<dbReference type="Gene3D" id="3.40.50.300">
    <property type="entry name" value="P-loop containing nucleotide triphosphate hydrolases"/>
    <property type="match status" value="1"/>
</dbReference>
<organism evidence="1 2">
    <name type="scientific">Neoaquamicrobium sediminum</name>
    <dbReference type="NCBI Taxonomy" id="1849104"/>
    <lineage>
        <taxon>Bacteria</taxon>
        <taxon>Pseudomonadati</taxon>
        <taxon>Pseudomonadota</taxon>
        <taxon>Alphaproteobacteria</taxon>
        <taxon>Hyphomicrobiales</taxon>
        <taxon>Phyllobacteriaceae</taxon>
        <taxon>Neoaquamicrobium</taxon>
    </lineage>
</organism>
<dbReference type="Pfam" id="PF13238">
    <property type="entry name" value="AAA_18"/>
    <property type="match status" value="1"/>
</dbReference>
<keyword evidence="2" id="KW-1185">Reference proteome</keyword>
<protein>
    <submittedName>
        <fullName evidence="1">AAA family ATPase</fullName>
    </submittedName>
</protein>
<dbReference type="EMBL" id="JAZHFV010000003">
    <property type="protein sequence ID" value="MEX4007773.1"/>
    <property type="molecule type" value="Genomic_DNA"/>
</dbReference>
<dbReference type="Proteomes" id="UP001559025">
    <property type="component" value="Unassembled WGS sequence"/>
</dbReference>
<dbReference type="RefSeq" id="WP_368802886.1">
    <property type="nucleotide sequence ID" value="NZ_JAZHFV010000003.1"/>
</dbReference>
<dbReference type="SUPFAM" id="SSF52540">
    <property type="entry name" value="P-loop containing nucleoside triphosphate hydrolases"/>
    <property type="match status" value="1"/>
</dbReference>
<dbReference type="InterPro" id="IPR027417">
    <property type="entry name" value="P-loop_NTPase"/>
</dbReference>
<gene>
    <name evidence="1" type="ORF">V1479_10695</name>
</gene>
<evidence type="ECO:0000313" key="2">
    <source>
        <dbReference type="Proteomes" id="UP001559025"/>
    </source>
</evidence>
<evidence type="ECO:0000313" key="1">
    <source>
        <dbReference type="EMBL" id="MEX4007773.1"/>
    </source>
</evidence>
<sequence length="178" mass="19340">MVDHSGEILILTGTPGAGKTTTAAALAALGGSAKVHLHSDDFWHFIRHGMIQPYLAEAERQNRVVLDVLANAAAGYARGGYFVILDGIIGPWFLDAFRTAGLPTHYVVLRPPLETAIARCRERGGNTLSDPEPITALHRQFSTLDSLEKHVLDTRDLDREALLRSVTVALQSGAYRLS</sequence>
<reference evidence="1 2" key="1">
    <citation type="submission" date="2024-01" db="EMBL/GenBank/DDBJ databases">
        <title>New evidence supports the origin of RcGTA from prophage.</title>
        <authorList>
            <person name="Xu Y."/>
            <person name="Liu B."/>
            <person name="Chen F."/>
        </authorList>
    </citation>
    <scope>NUCLEOTIDE SEQUENCE [LARGE SCALE GENOMIC DNA]</scope>
    <source>
        <strain evidence="1 2">CBW1107-2</strain>
    </source>
</reference>
<name>A0ABV3WSX3_9HYPH</name>
<comment type="caution">
    <text evidence="1">The sequence shown here is derived from an EMBL/GenBank/DDBJ whole genome shotgun (WGS) entry which is preliminary data.</text>
</comment>
<proteinExistence type="predicted"/>